<dbReference type="EMBL" id="BAAAQN010000095">
    <property type="protein sequence ID" value="GAA2064321.1"/>
    <property type="molecule type" value="Genomic_DNA"/>
</dbReference>
<evidence type="ECO:0000313" key="3">
    <source>
        <dbReference type="Proteomes" id="UP001500751"/>
    </source>
</evidence>
<gene>
    <name evidence="2" type="ORF">GCM10009839_89760</name>
</gene>
<organism evidence="2 3">
    <name type="scientific">Catenulispora yoronensis</name>
    <dbReference type="NCBI Taxonomy" id="450799"/>
    <lineage>
        <taxon>Bacteria</taxon>
        <taxon>Bacillati</taxon>
        <taxon>Actinomycetota</taxon>
        <taxon>Actinomycetes</taxon>
        <taxon>Catenulisporales</taxon>
        <taxon>Catenulisporaceae</taxon>
        <taxon>Catenulispora</taxon>
    </lineage>
</organism>
<reference evidence="3" key="1">
    <citation type="journal article" date="2019" name="Int. J. Syst. Evol. Microbiol.">
        <title>The Global Catalogue of Microorganisms (GCM) 10K type strain sequencing project: providing services to taxonomists for standard genome sequencing and annotation.</title>
        <authorList>
            <consortium name="The Broad Institute Genomics Platform"/>
            <consortium name="The Broad Institute Genome Sequencing Center for Infectious Disease"/>
            <person name="Wu L."/>
            <person name="Ma J."/>
        </authorList>
    </citation>
    <scope>NUCLEOTIDE SEQUENCE [LARGE SCALE GENOMIC DNA]</scope>
    <source>
        <strain evidence="3">JCM 16014</strain>
    </source>
</reference>
<protein>
    <submittedName>
        <fullName evidence="2">Uncharacterized protein</fullName>
    </submittedName>
</protein>
<keyword evidence="3" id="KW-1185">Reference proteome</keyword>
<comment type="caution">
    <text evidence="2">The sequence shown here is derived from an EMBL/GenBank/DDBJ whole genome shotgun (WGS) entry which is preliminary data.</text>
</comment>
<feature type="region of interest" description="Disordered" evidence="1">
    <location>
        <begin position="116"/>
        <end position="140"/>
    </location>
</feature>
<name>A0ABP5H5H4_9ACTN</name>
<dbReference type="Proteomes" id="UP001500751">
    <property type="component" value="Unassembled WGS sequence"/>
</dbReference>
<evidence type="ECO:0000256" key="1">
    <source>
        <dbReference type="SAM" id="MobiDB-lite"/>
    </source>
</evidence>
<proteinExistence type="predicted"/>
<dbReference type="RefSeq" id="WP_344671882.1">
    <property type="nucleotide sequence ID" value="NZ_BAAAQN010000095.1"/>
</dbReference>
<sequence length="140" mass="15245">MGSSRRAATTGWECAPGTLYNKPGVDRECIGWCAATGRQRNAHCTLARGCRTDPHLDCRTTWTGLRPGYAECRELGWFAVLGPDGWTPTPPGTPGAIEDLNRLVTEAVWDLAARRYRERGDIPQPDPRLPPGDDLVGEGG</sequence>
<evidence type="ECO:0000313" key="2">
    <source>
        <dbReference type="EMBL" id="GAA2064321.1"/>
    </source>
</evidence>
<accession>A0ABP5H5H4</accession>